<sequence length="386" mass="42019">METLFTRLPPEILLLILARFRQCASRDDLVSLACTSEAVYFETVPLLYDRVVLEEDGIENVLPLDGGKVCPRASFDVATILPIPSKKGRLPDKELLQAFQKANAQNALHPSTRHLLPLRYTTSLTISDLPSLFRLTSLLSSAPPSLLPHLPSSPSPSPKGGRTTFFPSLEWLIYLPSFGLSTQTLSWSEPYLQATISLRHYAQPTHLCFTQGPGKWHFGLEHLYQSPDDPLVGEPGREEEGGGEGGVTVEHVVGHGIRLAEMGVVGLFRARAVELFLKRERGGEEGEEHTEGIVKFVQEMLSDKSGRALHPSPRPTLSQTIRSLLFQNTQTTLGRIVQRLGEDQKVERSFDEWVAGGGGLDVFGSGSGSGIGGGGGNRCGGCGRSE</sequence>
<keyword evidence="2" id="KW-1185">Reference proteome</keyword>
<accession>A0A5D3AR80</accession>
<evidence type="ECO:0000313" key="2">
    <source>
        <dbReference type="Proteomes" id="UP000322245"/>
    </source>
</evidence>
<name>A0A5D3AR80_9TREE</name>
<gene>
    <name evidence="1" type="ORF">B9479_005329</name>
</gene>
<reference evidence="1 2" key="1">
    <citation type="submission" date="2017-05" db="EMBL/GenBank/DDBJ databases">
        <title>The Genome Sequence of Tsuchiyaea wingfieldii DSM 27421.</title>
        <authorList>
            <person name="Cuomo C."/>
            <person name="Passer A."/>
            <person name="Billmyre B."/>
            <person name="Heitman J."/>
        </authorList>
    </citation>
    <scope>NUCLEOTIDE SEQUENCE [LARGE SCALE GENOMIC DNA]</scope>
    <source>
        <strain evidence="1 2">DSM 27421</strain>
    </source>
</reference>
<organism evidence="1 2">
    <name type="scientific">Cryptococcus floricola</name>
    <dbReference type="NCBI Taxonomy" id="2591691"/>
    <lineage>
        <taxon>Eukaryota</taxon>
        <taxon>Fungi</taxon>
        <taxon>Dikarya</taxon>
        <taxon>Basidiomycota</taxon>
        <taxon>Agaricomycotina</taxon>
        <taxon>Tremellomycetes</taxon>
        <taxon>Tremellales</taxon>
        <taxon>Cryptococcaceae</taxon>
        <taxon>Cryptococcus</taxon>
    </lineage>
</organism>
<protein>
    <submittedName>
        <fullName evidence="1">Uncharacterized protein</fullName>
    </submittedName>
</protein>
<proteinExistence type="predicted"/>
<dbReference type="Proteomes" id="UP000322245">
    <property type="component" value="Unassembled WGS sequence"/>
</dbReference>
<dbReference type="EMBL" id="NIDF01000071">
    <property type="protein sequence ID" value="TYJ53995.1"/>
    <property type="molecule type" value="Genomic_DNA"/>
</dbReference>
<comment type="caution">
    <text evidence="1">The sequence shown here is derived from an EMBL/GenBank/DDBJ whole genome shotgun (WGS) entry which is preliminary data.</text>
</comment>
<evidence type="ECO:0000313" key="1">
    <source>
        <dbReference type="EMBL" id="TYJ53995.1"/>
    </source>
</evidence>
<dbReference type="AlphaFoldDB" id="A0A5D3AR80"/>